<proteinExistence type="predicted"/>
<feature type="domain" description="Proteinase inhibitor I42 chagasin" evidence="5">
    <location>
        <begin position="42"/>
        <end position="116"/>
    </location>
</feature>
<name>A0A0L8LFE9_9ACTN</name>
<keyword evidence="2" id="KW-0789">Thiol protease inhibitor</keyword>
<dbReference type="InterPro" id="IPR036331">
    <property type="entry name" value="Chagasin-like_sf"/>
</dbReference>
<dbReference type="InterPro" id="IPR018990">
    <property type="entry name" value="Prot_inh_I42_chagasin"/>
</dbReference>
<dbReference type="OrthoDB" id="4213880at2"/>
<dbReference type="PROSITE" id="PS51257">
    <property type="entry name" value="PROKAR_LIPOPROTEIN"/>
    <property type="match status" value="1"/>
</dbReference>
<evidence type="ECO:0000259" key="5">
    <source>
        <dbReference type="Pfam" id="PF09394"/>
    </source>
</evidence>
<accession>A0A0L8LFE9</accession>
<feature type="chain" id="PRO_5044367046" description="Proteinase inhibitor I42 chagasin domain-containing protein" evidence="4">
    <location>
        <begin position="25"/>
        <end position="165"/>
    </location>
</feature>
<keyword evidence="7" id="KW-1185">Reference proteome</keyword>
<protein>
    <recommendedName>
        <fullName evidence="5">Proteinase inhibitor I42 chagasin domain-containing protein</fullName>
    </recommendedName>
</protein>
<gene>
    <name evidence="6" type="ORF">ADK37_13295</name>
</gene>
<evidence type="ECO:0000256" key="2">
    <source>
        <dbReference type="ARBA" id="ARBA00022704"/>
    </source>
</evidence>
<dbReference type="PATRIC" id="fig|67356.5.peg.2872"/>
<feature type="region of interest" description="Disordered" evidence="3">
    <location>
        <begin position="72"/>
        <end position="95"/>
    </location>
</feature>
<evidence type="ECO:0000256" key="3">
    <source>
        <dbReference type="SAM" id="MobiDB-lite"/>
    </source>
</evidence>
<feature type="region of interest" description="Disordered" evidence="3">
    <location>
        <begin position="131"/>
        <end position="150"/>
    </location>
</feature>
<keyword evidence="1" id="KW-0646">Protease inhibitor</keyword>
<dbReference type="Pfam" id="PF09394">
    <property type="entry name" value="Inhibitor_I42"/>
    <property type="match status" value="1"/>
</dbReference>
<feature type="signal peptide" evidence="4">
    <location>
        <begin position="1"/>
        <end position="24"/>
    </location>
</feature>
<comment type="caution">
    <text evidence="6">The sequence shown here is derived from an EMBL/GenBank/DDBJ whole genome shotgun (WGS) entry which is preliminary data.</text>
</comment>
<dbReference type="SUPFAM" id="SSF141066">
    <property type="entry name" value="ICP-like"/>
    <property type="match status" value="1"/>
</dbReference>
<reference evidence="7" key="1">
    <citation type="submission" date="2015-07" db="EMBL/GenBank/DDBJ databases">
        <authorList>
            <person name="Ju K.-S."/>
            <person name="Doroghazi J.R."/>
            <person name="Metcalf W.W."/>
        </authorList>
    </citation>
    <scope>NUCLEOTIDE SEQUENCE [LARGE SCALE GENOMIC DNA]</scope>
    <source>
        <strain evidence="7">NRRL 2290</strain>
    </source>
</reference>
<dbReference type="Gene3D" id="2.60.40.2020">
    <property type="match status" value="1"/>
</dbReference>
<sequence>MRTPTAVRRLAVAALLPLALTGCGLTGGDGDAYGVQERTVTVDAGDEFTLSVPADPAMGQNWYLADPRPDADVVKYSGGQEDDEGGVKGTSGDDDTQYFDFEATGAGKATVKLLYCPNGFCHSAAEATASPASSAAPVPGPVPTATGTGAPDDRVEYYLYEITVR</sequence>
<dbReference type="AlphaFoldDB" id="A0A0L8LFE9"/>
<keyword evidence="4" id="KW-0732">Signal</keyword>
<organism evidence="6 7">
    <name type="scientific">Streptomyces resistomycificus</name>
    <dbReference type="NCBI Taxonomy" id="67356"/>
    <lineage>
        <taxon>Bacteria</taxon>
        <taxon>Bacillati</taxon>
        <taxon>Actinomycetota</taxon>
        <taxon>Actinomycetes</taxon>
        <taxon>Kitasatosporales</taxon>
        <taxon>Streptomycetaceae</taxon>
        <taxon>Streptomyces</taxon>
        <taxon>Streptomyces aurantiacus group</taxon>
    </lineage>
</organism>
<dbReference type="EMBL" id="LGUS01000117">
    <property type="protein sequence ID" value="KOG36978.1"/>
    <property type="molecule type" value="Genomic_DNA"/>
</dbReference>
<dbReference type="STRING" id="67356.AQJ84_19735"/>
<dbReference type="RefSeq" id="WP_030042418.1">
    <property type="nucleotide sequence ID" value="NZ_KL575616.1"/>
</dbReference>
<evidence type="ECO:0000256" key="4">
    <source>
        <dbReference type="SAM" id="SignalP"/>
    </source>
</evidence>
<dbReference type="GO" id="GO:0004869">
    <property type="term" value="F:cysteine-type endopeptidase inhibitor activity"/>
    <property type="evidence" value="ECO:0007669"/>
    <property type="project" value="UniProtKB-KW"/>
</dbReference>
<dbReference type="Proteomes" id="UP000037251">
    <property type="component" value="Unassembled WGS sequence"/>
</dbReference>
<evidence type="ECO:0000256" key="1">
    <source>
        <dbReference type="ARBA" id="ARBA00022690"/>
    </source>
</evidence>
<evidence type="ECO:0000313" key="6">
    <source>
        <dbReference type="EMBL" id="KOG36978.1"/>
    </source>
</evidence>
<evidence type="ECO:0000313" key="7">
    <source>
        <dbReference type="Proteomes" id="UP000037251"/>
    </source>
</evidence>
<dbReference type="eggNOG" id="ENOG5032B9R">
    <property type="taxonomic scope" value="Bacteria"/>
</dbReference>